<evidence type="ECO:0000313" key="2">
    <source>
        <dbReference type="Proteomes" id="UP000278587"/>
    </source>
</evidence>
<comment type="caution">
    <text evidence="1">The sequence shown here is derived from an EMBL/GenBank/DDBJ whole genome shotgun (WGS) entry which is preliminary data.</text>
</comment>
<protein>
    <submittedName>
        <fullName evidence="1">Uncharacterized protein</fullName>
    </submittedName>
</protein>
<accession>A0A0P9MAS3</accession>
<organism evidence="1 2">
    <name type="scientific">Pseudomonas caricapapayae</name>
    <dbReference type="NCBI Taxonomy" id="46678"/>
    <lineage>
        <taxon>Bacteria</taxon>
        <taxon>Pseudomonadati</taxon>
        <taxon>Pseudomonadota</taxon>
        <taxon>Gammaproteobacteria</taxon>
        <taxon>Pseudomonadales</taxon>
        <taxon>Pseudomonadaceae</taxon>
        <taxon>Pseudomonas</taxon>
    </lineage>
</organism>
<proteinExistence type="predicted"/>
<dbReference type="AlphaFoldDB" id="A0A0P9MAS3"/>
<gene>
    <name evidence="1" type="ORF">ALQ84_05298</name>
</gene>
<name>A0A0P9MAS3_9PSED</name>
<evidence type="ECO:0000313" key="1">
    <source>
        <dbReference type="EMBL" id="RMM12162.1"/>
    </source>
</evidence>
<reference evidence="1 2" key="1">
    <citation type="submission" date="2018-08" db="EMBL/GenBank/DDBJ databases">
        <title>Recombination of ecologically and evolutionarily significant loci maintains genetic cohesion in the Pseudomonas syringae species complex.</title>
        <authorList>
            <person name="Dillon M."/>
            <person name="Thakur S."/>
            <person name="Almeida R.N.D."/>
            <person name="Weir B.S."/>
            <person name="Guttman D.S."/>
        </authorList>
    </citation>
    <scope>NUCLEOTIDE SEQUENCE [LARGE SCALE GENOMIC DNA]</scope>
    <source>
        <strain evidence="1 2">ICMP 4086</strain>
    </source>
</reference>
<dbReference type="EMBL" id="RBOC01000053">
    <property type="protein sequence ID" value="RMM12162.1"/>
    <property type="molecule type" value="Genomic_DNA"/>
</dbReference>
<sequence>MRSAVVKMCEDVLVNLCHEIEQQKPSDLDAPYAL</sequence>
<dbReference type="Proteomes" id="UP000278587">
    <property type="component" value="Unassembled WGS sequence"/>
</dbReference>